<dbReference type="Proteomes" id="UP000005566">
    <property type="component" value="Unassembled WGS sequence"/>
</dbReference>
<keyword evidence="2" id="KW-1185">Reference proteome</keyword>
<dbReference type="OrthoDB" id="770713at2"/>
<comment type="caution">
    <text evidence="1">The sequence shown here is derived from an EMBL/GenBank/DDBJ whole genome shotgun (WGS) entry which is preliminary data.</text>
</comment>
<dbReference type="RefSeq" id="WP_007137721.1">
    <property type="nucleotide sequence ID" value="NZ_AHKF01000016.1"/>
</dbReference>
<evidence type="ECO:0000313" key="1">
    <source>
        <dbReference type="EMBL" id="EIA09158.1"/>
    </source>
</evidence>
<dbReference type="PATRIC" id="fig|1086011.3.peg.1510"/>
<name>H7FQM8_FLAFP</name>
<dbReference type="AlphaFoldDB" id="H7FQM8"/>
<protein>
    <submittedName>
        <fullName evidence="1">Uncharacterized protein</fullName>
    </submittedName>
</protein>
<organism evidence="1 2">
    <name type="scientific">Flavobacterium frigoris (strain PS1)</name>
    <dbReference type="NCBI Taxonomy" id="1086011"/>
    <lineage>
        <taxon>Bacteria</taxon>
        <taxon>Pseudomonadati</taxon>
        <taxon>Bacteroidota</taxon>
        <taxon>Flavobacteriia</taxon>
        <taxon>Flavobacteriales</taxon>
        <taxon>Flavobacteriaceae</taxon>
        <taxon>Flavobacterium</taxon>
    </lineage>
</organism>
<dbReference type="EMBL" id="AHKF01000016">
    <property type="protein sequence ID" value="EIA09158.1"/>
    <property type="molecule type" value="Genomic_DNA"/>
</dbReference>
<gene>
    <name evidence="1" type="ORF">HJ01_01544</name>
</gene>
<accession>H7FQM8</accession>
<sequence>MLTFEKVKIRKTIIDYIPSDTFMGDIKEINSGNFKSKQFDGEVSFKNPKDNYTMVWVLSKGVVNKKLKRTESITKQKKTSKTATSLGYVCGDREIEYEICVGPGGEEVCTNYTYSVYECEWIEEPDIEENPYDCAVNNDWPWCQDGDEDPTDPENECRDLESTFDSSYGQSISEDINSVVTFDDSSSRTVRYTWRFYTGYGITLQSVDTGIHNRAHNHWEWVSITHESVYQTTDNSLFDVTHTINSVSAIVNNPKTATININFNVKAVLNCGGIALKTKEDNFTSYSVKRPYADGDQ</sequence>
<evidence type="ECO:0000313" key="2">
    <source>
        <dbReference type="Proteomes" id="UP000005566"/>
    </source>
</evidence>
<reference evidence="1 2" key="1">
    <citation type="journal article" date="2014" name="Acta Crystallogr. D">
        <title>Structure-based characterization and antifreeze properties of a hyperactive ice-binding protein from the Antarctic bacterium Flavobacterium frigoris PS1.</title>
        <authorList>
            <person name="Do H."/>
            <person name="Kim S.J."/>
            <person name="Kim H.J."/>
            <person name="Lee J.H."/>
        </authorList>
    </citation>
    <scope>NUCLEOTIDE SEQUENCE [LARGE SCALE GENOMIC DNA]</scope>
    <source>
        <strain evidence="1 2">PS1</strain>
    </source>
</reference>
<proteinExistence type="predicted"/>
<dbReference type="STRING" id="1086011.HJ01_01544"/>